<keyword evidence="3" id="KW-1185">Reference proteome</keyword>
<gene>
    <name evidence="2" type="ORF">IV203_025976</name>
</gene>
<feature type="compositionally biased region" description="Gly residues" evidence="1">
    <location>
        <begin position="130"/>
        <end position="140"/>
    </location>
</feature>
<feature type="compositionally biased region" description="Low complexity" evidence="1">
    <location>
        <begin position="70"/>
        <end position="87"/>
    </location>
</feature>
<name>A0A9K3LI97_9STRA</name>
<protein>
    <submittedName>
        <fullName evidence="2">Uncharacterized protein</fullName>
    </submittedName>
</protein>
<reference evidence="2" key="1">
    <citation type="journal article" date="2021" name="Sci. Rep.">
        <title>Diploid genomic architecture of Nitzschia inconspicua, an elite biomass production diatom.</title>
        <authorList>
            <person name="Oliver A."/>
            <person name="Podell S."/>
            <person name="Pinowska A."/>
            <person name="Traller J.C."/>
            <person name="Smith S.R."/>
            <person name="McClure R."/>
            <person name="Beliaev A."/>
            <person name="Bohutskyi P."/>
            <person name="Hill E.A."/>
            <person name="Rabines A."/>
            <person name="Zheng H."/>
            <person name="Allen L.Z."/>
            <person name="Kuo A."/>
            <person name="Grigoriev I.V."/>
            <person name="Allen A.E."/>
            <person name="Hazlebeck D."/>
            <person name="Allen E.E."/>
        </authorList>
    </citation>
    <scope>NUCLEOTIDE SEQUENCE</scope>
    <source>
        <strain evidence="2">Hildebrandi</strain>
    </source>
</reference>
<dbReference type="EMBL" id="JAGRRH010000012">
    <property type="protein sequence ID" value="KAG7362310.1"/>
    <property type="molecule type" value="Genomic_DNA"/>
</dbReference>
<evidence type="ECO:0000313" key="3">
    <source>
        <dbReference type="Proteomes" id="UP000693970"/>
    </source>
</evidence>
<proteinExistence type="predicted"/>
<organism evidence="2 3">
    <name type="scientific">Nitzschia inconspicua</name>
    <dbReference type="NCBI Taxonomy" id="303405"/>
    <lineage>
        <taxon>Eukaryota</taxon>
        <taxon>Sar</taxon>
        <taxon>Stramenopiles</taxon>
        <taxon>Ochrophyta</taxon>
        <taxon>Bacillariophyta</taxon>
        <taxon>Bacillariophyceae</taxon>
        <taxon>Bacillariophycidae</taxon>
        <taxon>Bacillariales</taxon>
        <taxon>Bacillariaceae</taxon>
        <taxon>Nitzschia</taxon>
    </lineage>
</organism>
<feature type="region of interest" description="Disordered" evidence="1">
    <location>
        <begin position="65"/>
        <end position="140"/>
    </location>
</feature>
<reference evidence="2" key="2">
    <citation type="submission" date="2021-04" db="EMBL/GenBank/DDBJ databases">
        <authorList>
            <person name="Podell S."/>
        </authorList>
    </citation>
    <scope>NUCLEOTIDE SEQUENCE</scope>
    <source>
        <strain evidence="2">Hildebrandi</strain>
    </source>
</reference>
<evidence type="ECO:0000256" key="1">
    <source>
        <dbReference type="SAM" id="MobiDB-lite"/>
    </source>
</evidence>
<evidence type="ECO:0000313" key="2">
    <source>
        <dbReference type="EMBL" id="KAG7362310.1"/>
    </source>
</evidence>
<sequence length="140" mass="15282">MVTRRLGKQRAGAHDHLAEGFVSTAIRFPHKGLENALVGEHLVLAEQGPDGKATALNKVRKRRREVRYNSRGGRSARGSRQCRSSRSANETLITATVTSKKDVGVHIDNPKNQSQRIKGEAQGCQEGQMADGGEGPTRDR</sequence>
<accession>A0A9K3LI97</accession>
<dbReference type="Proteomes" id="UP000693970">
    <property type="component" value="Unassembled WGS sequence"/>
</dbReference>
<feature type="compositionally biased region" description="Polar residues" evidence="1">
    <location>
        <begin position="88"/>
        <end position="98"/>
    </location>
</feature>
<dbReference type="AlphaFoldDB" id="A0A9K3LI97"/>
<comment type="caution">
    <text evidence="2">The sequence shown here is derived from an EMBL/GenBank/DDBJ whole genome shotgun (WGS) entry which is preliminary data.</text>
</comment>
<feature type="compositionally biased region" description="Basic and acidic residues" evidence="1">
    <location>
        <begin position="99"/>
        <end position="109"/>
    </location>
</feature>